<name>A0ABT4D6T7_9CLOT</name>
<evidence type="ECO:0000313" key="2">
    <source>
        <dbReference type="Proteomes" id="UP001144612"/>
    </source>
</evidence>
<reference evidence="1" key="1">
    <citation type="submission" date="2022-12" db="EMBL/GenBank/DDBJ databases">
        <title>Clostridium sp. nov., isolated from industrial wastewater.</title>
        <authorList>
            <person name="Jiayan W."/>
        </authorList>
    </citation>
    <scope>NUCLEOTIDE SEQUENCE</scope>
    <source>
        <strain evidence="1">ZC22-4</strain>
    </source>
</reference>
<evidence type="ECO:0000313" key="1">
    <source>
        <dbReference type="EMBL" id="MCY6957893.1"/>
    </source>
</evidence>
<gene>
    <name evidence="1" type="ORF">OW729_04655</name>
</gene>
<proteinExistence type="predicted"/>
<organism evidence="1 2">
    <name type="scientific">Clostridium brassicae</name>
    <dbReference type="NCBI Taxonomy" id="2999072"/>
    <lineage>
        <taxon>Bacteria</taxon>
        <taxon>Bacillati</taxon>
        <taxon>Bacillota</taxon>
        <taxon>Clostridia</taxon>
        <taxon>Eubacteriales</taxon>
        <taxon>Clostridiaceae</taxon>
        <taxon>Clostridium</taxon>
    </lineage>
</organism>
<accession>A0ABT4D6T7</accession>
<dbReference type="EMBL" id="JAPQFJ010000003">
    <property type="protein sequence ID" value="MCY6957893.1"/>
    <property type="molecule type" value="Genomic_DNA"/>
</dbReference>
<dbReference type="Proteomes" id="UP001144612">
    <property type="component" value="Unassembled WGS sequence"/>
</dbReference>
<comment type="caution">
    <text evidence="1">The sequence shown here is derived from an EMBL/GenBank/DDBJ whole genome shotgun (WGS) entry which is preliminary data.</text>
</comment>
<sequence length="68" mass="8070">MKRKQWTTTFREDLRKGVNVLAAELGVKPNHVLEIAFEYLKDCLDAEGYENTQNYLEKEILYKYKKGE</sequence>
<protein>
    <recommendedName>
        <fullName evidence="3">CopG family transcriptional regulator</fullName>
    </recommendedName>
</protein>
<dbReference type="RefSeq" id="WP_268060295.1">
    <property type="nucleotide sequence ID" value="NZ_JAPQFJ010000003.1"/>
</dbReference>
<keyword evidence="2" id="KW-1185">Reference proteome</keyword>
<evidence type="ECO:0008006" key="3">
    <source>
        <dbReference type="Google" id="ProtNLM"/>
    </source>
</evidence>